<protein>
    <submittedName>
        <fullName evidence="1">Uncharacterized protein</fullName>
    </submittedName>
</protein>
<proteinExistence type="predicted"/>
<sequence>MLKRLYLRLSGERTYIFDINETVHTEKGDEETWLVRVEPNDLGVCEVIMKSTDCVFDVIENETLVAQRIQPKEWNVLVHAWPSNGRWELKGSVDWQDNGDLLVDNGYGSQSYLPARMCDFDIDEENRTITVRQKD</sequence>
<organism evidence="1">
    <name type="scientific">Siphoviridae sp. ctTPJ4</name>
    <dbReference type="NCBI Taxonomy" id="2825519"/>
    <lineage>
        <taxon>Viruses</taxon>
        <taxon>Duplodnaviria</taxon>
        <taxon>Heunggongvirae</taxon>
        <taxon>Uroviricota</taxon>
        <taxon>Caudoviricetes</taxon>
    </lineage>
</organism>
<reference evidence="1" key="1">
    <citation type="journal article" date="2021" name="Proc. Natl. Acad. Sci. U.S.A.">
        <title>A Catalog of Tens of Thousands of Viruses from Human Metagenomes Reveals Hidden Associations with Chronic Diseases.</title>
        <authorList>
            <person name="Tisza M.J."/>
            <person name="Buck C.B."/>
        </authorList>
    </citation>
    <scope>NUCLEOTIDE SEQUENCE</scope>
    <source>
        <strain evidence="1">CtTPJ4</strain>
    </source>
</reference>
<evidence type="ECO:0000313" key="1">
    <source>
        <dbReference type="EMBL" id="DAG00182.1"/>
    </source>
</evidence>
<accession>A0A8S5V0C7</accession>
<dbReference type="EMBL" id="BK016177">
    <property type="protein sequence ID" value="DAG00182.1"/>
    <property type="molecule type" value="Genomic_DNA"/>
</dbReference>
<name>A0A8S5V0C7_9CAUD</name>